<evidence type="ECO:0000313" key="3">
    <source>
        <dbReference type="Proteomes" id="UP001202328"/>
    </source>
</evidence>
<gene>
    <name evidence="2" type="ORF">MKW98_029690</name>
</gene>
<feature type="transmembrane region" description="Helical" evidence="1">
    <location>
        <begin position="39"/>
        <end position="56"/>
    </location>
</feature>
<proteinExistence type="predicted"/>
<dbReference type="GO" id="GO:0008374">
    <property type="term" value="F:O-acyltransferase activity"/>
    <property type="evidence" value="ECO:0007669"/>
    <property type="project" value="InterPro"/>
</dbReference>
<sequence length="123" mass="13743">MDKFGHASSNSDDEFGRFMNVLSYCYVKSRNIPKGCPRLLSILPVIYVFTCIPLNLSSFNLTLGAGFFISWLASFKLVLFSFDKGPLSYDPGLVSSSSPSPVAFFRFLVIACLPIKAPFWHRC</sequence>
<accession>A0AAD4T4C2</accession>
<name>A0AAD4T4C2_9MAGN</name>
<dbReference type="GO" id="GO:0006629">
    <property type="term" value="P:lipid metabolic process"/>
    <property type="evidence" value="ECO:0007669"/>
    <property type="project" value="InterPro"/>
</dbReference>
<evidence type="ECO:0000256" key="1">
    <source>
        <dbReference type="SAM" id="Phobius"/>
    </source>
</evidence>
<feature type="transmembrane region" description="Helical" evidence="1">
    <location>
        <begin position="102"/>
        <end position="120"/>
    </location>
</feature>
<dbReference type="PANTHER" id="PTHR31595:SF77">
    <property type="entry name" value="ACYL-COA--STEROL O-ACYLTRANSFERASE 1-LIKE"/>
    <property type="match status" value="1"/>
</dbReference>
<comment type="caution">
    <text evidence="2">The sequence shown here is derived from an EMBL/GenBank/DDBJ whole genome shotgun (WGS) entry which is preliminary data.</text>
</comment>
<keyword evidence="1" id="KW-0812">Transmembrane</keyword>
<dbReference type="Proteomes" id="UP001202328">
    <property type="component" value="Unassembled WGS sequence"/>
</dbReference>
<feature type="transmembrane region" description="Helical" evidence="1">
    <location>
        <begin position="63"/>
        <end position="82"/>
    </location>
</feature>
<keyword evidence="1" id="KW-1133">Transmembrane helix</keyword>
<dbReference type="AlphaFoldDB" id="A0AAD4T4C2"/>
<dbReference type="PANTHER" id="PTHR31595">
    <property type="entry name" value="LONG-CHAIN-ALCOHOL O-FATTY-ACYLTRANSFERASE 3-RELATED"/>
    <property type="match status" value="1"/>
</dbReference>
<keyword evidence="1" id="KW-0472">Membrane</keyword>
<reference evidence="2" key="1">
    <citation type="submission" date="2022-04" db="EMBL/GenBank/DDBJ databases">
        <title>A functionally conserved STORR gene fusion in Papaver species that diverged 16.8 million years ago.</title>
        <authorList>
            <person name="Catania T."/>
        </authorList>
    </citation>
    <scope>NUCLEOTIDE SEQUENCE</scope>
    <source>
        <strain evidence="2">S-188037</strain>
    </source>
</reference>
<keyword evidence="3" id="KW-1185">Reference proteome</keyword>
<dbReference type="InterPro" id="IPR044851">
    <property type="entry name" value="Wax_synthase"/>
</dbReference>
<evidence type="ECO:0000313" key="2">
    <source>
        <dbReference type="EMBL" id="KAI3939914.1"/>
    </source>
</evidence>
<protein>
    <submittedName>
        <fullName evidence="2">Uncharacterized protein</fullName>
    </submittedName>
</protein>
<dbReference type="EMBL" id="JAJJMB010005286">
    <property type="protein sequence ID" value="KAI3939914.1"/>
    <property type="molecule type" value="Genomic_DNA"/>
</dbReference>
<organism evidence="2 3">
    <name type="scientific">Papaver atlanticum</name>
    <dbReference type="NCBI Taxonomy" id="357466"/>
    <lineage>
        <taxon>Eukaryota</taxon>
        <taxon>Viridiplantae</taxon>
        <taxon>Streptophyta</taxon>
        <taxon>Embryophyta</taxon>
        <taxon>Tracheophyta</taxon>
        <taxon>Spermatophyta</taxon>
        <taxon>Magnoliopsida</taxon>
        <taxon>Ranunculales</taxon>
        <taxon>Papaveraceae</taxon>
        <taxon>Papaveroideae</taxon>
        <taxon>Papaver</taxon>
    </lineage>
</organism>